<name>A0ABN6T842_9BURK</name>
<evidence type="ECO:0000313" key="7">
    <source>
        <dbReference type="Proteomes" id="UP001163336"/>
    </source>
</evidence>
<keyword evidence="3 5" id="KW-1133">Transmembrane helix</keyword>
<evidence type="ECO:0000256" key="4">
    <source>
        <dbReference type="ARBA" id="ARBA00023136"/>
    </source>
</evidence>
<feature type="transmembrane region" description="Helical" evidence="5">
    <location>
        <begin position="367"/>
        <end position="388"/>
    </location>
</feature>
<keyword evidence="2 5" id="KW-0812">Transmembrane</keyword>
<dbReference type="Gene3D" id="1.20.1080.10">
    <property type="entry name" value="Glycerol uptake facilitator protein"/>
    <property type="match status" value="1"/>
</dbReference>
<organism evidence="6 7">
    <name type="scientific">Massilia varians</name>
    <dbReference type="NCBI Taxonomy" id="457921"/>
    <lineage>
        <taxon>Bacteria</taxon>
        <taxon>Pseudomonadati</taxon>
        <taxon>Pseudomonadota</taxon>
        <taxon>Betaproteobacteria</taxon>
        <taxon>Burkholderiales</taxon>
        <taxon>Oxalobacteraceae</taxon>
        <taxon>Telluria group</taxon>
        <taxon>Massilia</taxon>
    </lineage>
</organism>
<accession>A0ABN6T842</accession>
<evidence type="ECO:0000256" key="2">
    <source>
        <dbReference type="ARBA" id="ARBA00022692"/>
    </source>
</evidence>
<feature type="transmembrane region" description="Helical" evidence="5">
    <location>
        <begin position="400"/>
        <end position="420"/>
    </location>
</feature>
<evidence type="ECO:0000256" key="1">
    <source>
        <dbReference type="ARBA" id="ARBA00004141"/>
    </source>
</evidence>
<dbReference type="RefSeq" id="WP_281913789.1">
    <property type="nucleotide sequence ID" value="NZ_AP026966.1"/>
</dbReference>
<evidence type="ECO:0000256" key="5">
    <source>
        <dbReference type="SAM" id="Phobius"/>
    </source>
</evidence>
<dbReference type="InterPro" id="IPR023271">
    <property type="entry name" value="Aquaporin-like"/>
</dbReference>
<feature type="transmembrane region" description="Helical" evidence="5">
    <location>
        <begin position="629"/>
        <end position="652"/>
    </location>
</feature>
<feature type="transmembrane region" description="Helical" evidence="5">
    <location>
        <begin position="578"/>
        <end position="598"/>
    </location>
</feature>
<feature type="transmembrane region" description="Helical" evidence="5">
    <location>
        <begin position="506"/>
        <end position="532"/>
    </location>
</feature>
<protein>
    <submittedName>
        <fullName evidence="6">Recombinase</fullName>
    </submittedName>
</protein>
<sequence length="704" mass="78544">MLAILERIDPDSDDLDLLVDLVDCLRPRNRWVWQKADDPAQNVRTLTQLLKGNPSQAWSLRRYLTTLLERRRHTSLYTDIGILSNDGFVTELKRRVTYRFLPPALNDLYLSDALDQVLYDEDDHQWICMVPTADWMELFDVIANAPPAEDATPDQARYVTLMGLLDAIRTLSCRICALGLEPRLIHSHSAIEDFDSPFLMQNIEVNRYLDEYARYLDGKIEQPEDARHLLVMLDQCEDVVLKIRRGARSTGTSVALTYLLVALHQSIDRLHKLLYLVDLSGSLPSAPSVDLVAVATRAAKPEQPVASGRRLAAVALAEELIAAHNAKYRVRGLLRDNVDLLARNVTENASRTGEHYIAETRRDLRHMFVAASGAGFIVGFMAMFKIMLGYLHTAPLVEAFLFSMNYSLGFILIYVLHFTVATKQPAMTAQHIAASLQRADNGRGLDVDSLADLVTKVFRTQIVAVLGNVLLAFPVAWAIAVGYKAINGNHIVDPVKAHHLLMDVDPIHSLALFYAAIAGVWLFLAGLISGYYDNKALYTRMGQRVRQLRRLRRLMGEERLGRFAGYIEDNLGGLMGNFFFGLMLGMTGTIGFLLGLPLDIRHVTFSTANLATALVGLDYHVPLEVVVNAASGVLLIGAVNLLVSFGLALWVAMRARKIRFKRGILLIQALGRHLIAAPIDFFLGPKQQPISRDSSSELIMRDTK</sequence>
<proteinExistence type="predicted"/>
<dbReference type="Proteomes" id="UP001163336">
    <property type="component" value="Chromosome"/>
</dbReference>
<dbReference type="EMBL" id="AP026966">
    <property type="protein sequence ID" value="BDT58405.1"/>
    <property type="molecule type" value="Genomic_DNA"/>
</dbReference>
<feature type="transmembrane region" description="Helical" evidence="5">
    <location>
        <begin position="462"/>
        <end position="486"/>
    </location>
</feature>
<keyword evidence="4 5" id="KW-0472">Membrane</keyword>
<dbReference type="Pfam" id="PF10136">
    <property type="entry name" value="SpecificRecomb"/>
    <property type="match status" value="1"/>
</dbReference>
<evidence type="ECO:0000256" key="3">
    <source>
        <dbReference type="ARBA" id="ARBA00022989"/>
    </source>
</evidence>
<dbReference type="PIRSF" id="PIRSF015380">
    <property type="entry name" value="Site-sp_rcmb"/>
    <property type="match status" value="1"/>
</dbReference>
<reference evidence="6" key="1">
    <citation type="submission" date="2022-11" db="EMBL/GenBank/DDBJ databases">
        <title>Isolation and characterization of PLA-degrading bacterium Massilia sp. from Antarctic soil.</title>
        <authorList>
            <person name="Sato K."/>
            <person name="Gomez-Fuentes C."/>
            <person name="Ahmad S.A."/>
            <person name="Zulkharnain A."/>
        </authorList>
    </citation>
    <scope>NUCLEOTIDE SEQUENCE</scope>
    <source>
        <strain evidence="6">N-3</strain>
    </source>
</reference>
<keyword evidence="7" id="KW-1185">Reference proteome</keyword>
<gene>
    <name evidence="6" type="ORF">MasN3_18990</name>
</gene>
<dbReference type="InterPro" id="IPR011385">
    <property type="entry name" value="Site-sp_rcmbase"/>
</dbReference>
<comment type="subcellular location">
    <subcellularLocation>
        <location evidence="1">Membrane</location>
        <topology evidence="1">Multi-pass membrane protein</topology>
    </subcellularLocation>
</comment>
<evidence type="ECO:0000313" key="6">
    <source>
        <dbReference type="EMBL" id="BDT58405.1"/>
    </source>
</evidence>